<dbReference type="HOGENOM" id="CLU_1226283_0_0_1"/>
<name>W1PCL1_AMBTC</name>
<protein>
    <submittedName>
        <fullName evidence="1">Uncharacterized protein</fullName>
    </submittedName>
</protein>
<evidence type="ECO:0000313" key="1">
    <source>
        <dbReference type="EMBL" id="ERN05673.1"/>
    </source>
</evidence>
<dbReference type="EMBL" id="KI393980">
    <property type="protein sequence ID" value="ERN05673.1"/>
    <property type="molecule type" value="Genomic_DNA"/>
</dbReference>
<evidence type="ECO:0000313" key="2">
    <source>
        <dbReference type="Proteomes" id="UP000017836"/>
    </source>
</evidence>
<organism evidence="1 2">
    <name type="scientific">Amborella trichopoda</name>
    <dbReference type="NCBI Taxonomy" id="13333"/>
    <lineage>
        <taxon>Eukaryota</taxon>
        <taxon>Viridiplantae</taxon>
        <taxon>Streptophyta</taxon>
        <taxon>Embryophyta</taxon>
        <taxon>Tracheophyta</taxon>
        <taxon>Spermatophyta</taxon>
        <taxon>Magnoliopsida</taxon>
        <taxon>Amborellales</taxon>
        <taxon>Amborellaceae</taxon>
        <taxon>Amborella</taxon>
    </lineage>
</organism>
<proteinExistence type="predicted"/>
<dbReference type="AlphaFoldDB" id="W1PCL1"/>
<keyword evidence="2" id="KW-1185">Reference proteome</keyword>
<dbReference type="Proteomes" id="UP000017836">
    <property type="component" value="Unassembled WGS sequence"/>
</dbReference>
<reference evidence="2" key="1">
    <citation type="journal article" date="2013" name="Science">
        <title>The Amborella genome and the evolution of flowering plants.</title>
        <authorList>
            <consortium name="Amborella Genome Project"/>
        </authorList>
    </citation>
    <scope>NUCLEOTIDE SEQUENCE [LARGE SCALE GENOMIC DNA]</scope>
</reference>
<accession>W1PCL1</accession>
<sequence>MADTSSAPPQVKILDVSQLPREGELGTNSYTGPYFVRGTSLGFIHLSQEIEWPLSITYVGEDVWLCRYEGANGEPLIQRDGRPYHALHMDFDSSEDLPTLGKRILARIDFRWAADALRFEGEHQYMPGYSTWTLDALNSHAEILKECGLPMLGEMYKKFVPSNGAIFGNQPINGNPAPLGPRDLFDIYQLLHLETKLKSGGVHFEPWRNYFHEDRQDGKDTNSSTL</sequence>
<gene>
    <name evidence="1" type="ORF">AMTR_s00006p00179530</name>
</gene>
<dbReference type="Gramene" id="ERN05673">
    <property type="protein sequence ID" value="ERN05673"/>
    <property type="gene ID" value="AMTR_s00006p00179530"/>
</dbReference>